<accession>A0ABU0CYB6</accession>
<dbReference type="EC" id="3.1.-.-" evidence="7"/>
<comment type="similarity">
    <text evidence="6">Belongs to the Vsr family.</text>
</comment>
<dbReference type="EMBL" id="JAUSUQ010000036">
    <property type="protein sequence ID" value="MDQ0341151.1"/>
    <property type="molecule type" value="Genomic_DNA"/>
</dbReference>
<dbReference type="SUPFAM" id="SSF52980">
    <property type="entry name" value="Restriction endonuclease-like"/>
    <property type="match status" value="1"/>
</dbReference>
<keyword evidence="1" id="KW-0540">Nuclease</keyword>
<dbReference type="Pfam" id="PF03852">
    <property type="entry name" value="Vsr"/>
    <property type="match status" value="1"/>
</dbReference>
<name>A0ABU0CYB6_9BACI</name>
<reference evidence="7 8" key="1">
    <citation type="submission" date="2023-07" db="EMBL/GenBank/DDBJ databases">
        <title>Genomic Encyclopedia of Type Strains, Phase IV (KMG-IV): sequencing the most valuable type-strain genomes for metagenomic binning, comparative biology and taxonomic classification.</title>
        <authorList>
            <person name="Goeker M."/>
        </authorList>
    </citation>
    <scope>NUCLEOTIDE SEQUENCE [LARGE SCALE GENOMIC DNA]</scope>
    <source>
        <strain evidence="7 8">DSM 17740</strain>
    </source>
</reference>
<proteinExistence type="inferred from homology"/>
<keyword evidence="3" id="KW-0227">DNA damage</keyword>
<keyword evidence="8" id="KW-1185">Reference proteome</keyword>
<organism evidence="7 8">
    <name type="scientific">Caldalkalibacillus uzonensis</name>
    <dbReference type="NCBI Taxonomy" id="353224"/>
    <lineage>
        <taxon>Bacteria</taxon>
        <taxon>Bacillati</taxon>
        <taxon>Bacillota</taxon>
        <taxon>Bacilli</taxon>
        <taxon>Bacillales</taxon>
        <taxon>Bacillaceae</taxon>
        <taxon>Caldalkalibacillus</taxon>
    </lineage>
</organism>
<protein>
    <submittedName>
        <fullName evidence="7">DNA mismatch endonuclease (Patch repair protein)</fullName>
        <ecNumber evidence="7">3.1.-.-</ecNumber>
    </submittedName>
</protein>
<dbReference type="GO" id="GO:0004519">
    <property type="term" value="F:endonuclease activity"/>
    <property type="evidence" value="ECO:0007669"/>
    <property type="project" value="UniProtKB-KW"/>
</dbReference>
<keyword evidence="5" id="KW-0234">DNA repair</keyword>
<dbReference type="NCBIfam" id="TIGR00632">
    <property type="entry name" value="vsr"/>
    <property type="match status" value="1"/>
</dbReference>
<gene>
    <name evidence="7" type="ORF">J2S00_003995</name>
</gene>
<sequence>MSNIKNQNTKPELLIRSLLHKMGYRFRLHRKDLPGRPDLVLPKYKTVIFIHGCFWHQHPNCKKATIPKRNREFWLKKLTRNMERDQQVIEELESMGWNIIIIWECQVKKNIKEVMDKITGQLIKNVF</sequence>
<dbReference type="Proteomes" id="UP001232445">
    <property type="component" value="Unassembled WGS sequence"/>
</dbReference>
<evidence type="ECO:0000256" key="2">
    <source>
        <dbReference type="ARBA" id="ARBA00022759"/>
    </source>
</evidence>
<comment type="caution">
    <text evidence="7">The sequence shown here is derived from an EMBL/GenBank/DDBJ whole genome shotgun (WGS) entry which is preliminary data.</text>
</comment>
<keyword evidence="2 7" id="KW-0255">Endonuclease</keyword>
<evidence type="ECO:0000256" key="4">
    <source>
        <dbReference type="ARBA" id="ARBA00022801"/>
    </source>
</evidence>
<evidence type="ECO:0000256" key="1">
    <source>
        <dbReference type="ARBA" id="ARBA00022722"/>
    </source>
</evidence>
<dbReference type="InterPro" id="IPR011335">
    <property type="entry name" value="Restrct_endonuc-II-like"/>
</dbReference>
<evidence type="ECO:0000256" key="6">
    <source>
        <dbReference type="ARBA" id="ARBA00029466"/>
    </source>
</evidence>
<keyword evidence="4 7" id="KW-0378">Hydrolase</keyword>
<dbReference type="Gene3D" id="3.40.960.10">
    <property type="entry name" value="VSR Endonuclease"/>
    <property type="match status" value="1"/>
</dbReference>
<dbReference type="PIRSF" id="PIRSF018267">
    <property type="entry name" value="VSR_endonuc"/>
    <property type="match status" value="1"/>
</dbReference>
<evidence type="ECO:0000313" key="8">
    <source>
        <dbReference type="Proteomes" id="UP001232445"/>
    </source>
</evidence>
<evidence type="ECO:0000313" key="7">
    <source>
        <dbReference type="EMBL" id="MDQ0341151.1"/>
    </source>
</evidence>
<evidence type="ECO:0000256" key="3">
    <source>
        <dbReference type="ARBA" id="ARBA00022763"/>
    </source>
</evidence>
<dbReference type="GO" id="GO:0016787">
    <property type="term" value="F:hydrolase activity"/>
    <property type="evidence" value="ECO:0007669"/>
    <property type="project" value="UniProtKB-KW"/>
</dbReference>
<dbReference type="InterPro" id="IPR004603">
    <property type="entry name" value="DNA_mismatch_endonuc_vsr"/>
</dbReference>
<evidence type="ECO:0000256" key="5">
    <source>
        <dbReference type="ARBA" id="ARBA00023204"/>
    </source>
</evidence>
<dbReference type="CDD" id="cd00221">
    <property type="entry name" value="Vsr"/>
    <property type="match status" value="1"/>
</dbReference>